<sequence length="528" mass="59797">MSSDSSLLLNPSMKDLTVVTLPATLKLTTSNYLAWKTQVEALLYGLDLFKFINGSHPAPKPTTAADGSETPHKDYLPWFRQDRLLFGALVGSLNPQIVPLITGAASSHEAWQILAKTYASPSRGHIKQLKHRLKQTTKTPTQSITEYMQQIKTITDELASLGKKMDDEDVIDAILTGLDQSTYKPILDAIHARDTLISFNELHEKLINHELSIAQQITVPSLHQPASVFHLQQSNRGGPGNKQWTQNPSSLVSFHSNTTHDHCNACHVNKSHKLPFFESSLASKAPLDLLFSDVWCSLVTSYDNYKYYIIFVDHYTKYIWLFPLKNKSDSLATFICFQRLVENYFNRKIKQVFSDNGGEYIKLSSHFSSCGISHLTSPPHTPEHNGYPEHRHRHIVETGLALLSHATLPVTFWPFAFTTAAYLINRLPTPTLNNSSPFLSLFNKQPNYHKLRSFGCLCYPWLRPYSPHKLHQRSRPCIFVGYSPTQSAYYAIDPTTYKPFTSRHVVFVENIFPFQQLTSSAISNTIKS</sequence>
<dbReference type="Pfam" id="PF25597">
    <property type="entry name" value="SH3_retrovirus"/>
    <property type="match status" value="1"/>
</dbReference>
<dbReference type="InterPro" id="IPR001584">
    <property type="entry name" value="Integrase_cat-core"/>
</dbReference>
<dbReference type="Proteomes" id="UP001172457">
    <property type="component" value="Chromosome 4"/>
</dbReference>
<dbReference type="Pfam" id="PF14223">
    <property type="entry name" value="Retrotran_gag_2"/>
    <property type="match status" value="1"/>
</dbReference>
<dbReference type="InterPro" id="IPR057670">
    <property type="entry name" value="SH3_retrovirus"/>
</dbReference>
<dbReference type="PANTHER" id="PTHR42648">
    <property type="entry name" value="TRANSPOSASE, PUTATIVE-RELATED"/>
    <property type="match status" value="1"/>
</dbReference>
<proteinExistence type="predicted"/>
<evidence type="ECO:0000259" key="1">
    <source>
        <dbReference type="PROSITE" id="PS50994"/>
    </source>
</evidence>
<gene>
    <name evidence="2" type="ORF">OSB04_014681</name>
</gene>
<dbReference type="Gene3D" id="3.30.420.10">
    <property type="entry name" value="Ribonuclease H-like superfamily/Ribonuclease H"/>
    <property type="match status" value="1"/>
</dbReference>
<name>A0AA38TAY7_9ASTR</name>
<dbReference type="GO" id="GO:0003676">
    <property type="term" value="F:nucleic acid binding"/>
    <property type="evidence" value="ECO:0007669"/>
    <property type="project" value="InterPro"/>
</dbReference>
<dbReference type="AlphaFoldDB" id="A0AA38TAY7"/>
<feature type="domain" description="Integrase catalytic" evidence="1">
    <location>
        <begin position="282"/>
        <end position="445"/>
    </location>
</feature>
<reference evidence="2" key="1">
    <citation type="submission" date="2023-03" db="EMBL/GenBank/DDBJ databases">
        <title>Chromosome-scale reference genome and RAD-based genetic map of yellow starthistle (Centaurea solstitialis) reveal putative structural variation and QTLs associated with invader traits.</title>
        <authorList>
            <person name="Reatini B."/>
            <person name="Cang F.A."/>
            <person name="Jiang Q."/>
            <person name="Mckibben M.T.W."/>
            <person name="Barker M.S."/>
            <person name="Rieseberg L.H."/>
            <person name="Dlugosch K.M."/>
        </authorList>
    </citation>
    <scope>NUCLEOTIDE SEQUENCE</scope>
    <source>
        <strain evidence="2">CAN-66</strain>
        <tissue evidence="2">Leaf</tissue>
    </source>
</reference>
<dbReference type="EMBL" id="JARYMX010000004">
    <property type="protein sequence ID" value="KAJ9550636.1"/>
    <property type="molecule type" value="Genomic_DNA"/>
</dbReference>
<dbReference type="InterPro" id="IPR039537">
    <property type="entry name" value="Retrotran_Ty1/copia-like"/>
</dbReference>
<dbReference type="Pfam" id="PF00665">
    <property type="entry name" value="rve"/>
    <property type="match status" value="1"/>
</dbReference>
<dbReference type="GO" id="GO:0015074">
    <property type="term" value="P:DNA integration"/>
    <property type="evidence" value="ECO:0007669"/>
    <property type="project" value="InterPro"/>
</dbReference>
<evidence type="ECO:0000313" key="2">
    <source>
        <dbReference type="EMBL" id="KAJ9550636.1"/>
    </source>
</evidence>
<dbReference type="InterPro" id="IPR036397">
    <property type="entry name" value="RNaseH_sf"/>
</dbReference>
<comment type="caution">
    <text evidence="2">The sequence shown here is derived from an EMBL/GenBank/DDBJ whole genome shotgun (WGS) entry which is preliminary data.</text>
</comment>
<dbReference type="PANTHER" id="PTHR42648:SF26">
    <property type="entry name" value="INTEGRASE CATALYTIC DOMAIN-CONTAINING PROTEIN"/>
    <property type="match status" value="1"/>
</dbReference>
<dbReference type="SUPFAM" id="SSF53098">
    <property type="entry name" value="Ribonuclease H-like"/>
    <property type="match status" value="1"/>
</dbReference>
<evidence type="ECO:0000313" key="3">
    <source>
        <dbReference type="Proteomes" id="UP001172457"/>
    </source>
</evidence>
<accession>A0AA38TAY7</accession>
<organism evidence="2 3">
    <name type="scientific">Centaurea solstitialis</name>
    <name type="common">yellow star-thistle</name>
    <dbReference type="NCBI Taxonomy" id="347529"/>
    <lineage>
        <taxon>Eukaryota</taxon>
        <taxon>Viridiplantae</taxon>
        <taxon>Streptophyta</taxon>
        <taxon>Embryophyta</taxon>
        <taxon>Tracheophyta</taxon>
        <taxon>Spermatophyta</taxon>
        <taxon>Magnoliopsida</taxon>
        <taxon>eudicotyledons</taxon>
        <taxon>Gunneridae</taxon>
        <taxon>Pentapetalae</taxon>
        <taxon>asterids</taxon>
        <taxon>campanulids</taxon>
        <taxon>Asterales</taxon>
        <taxon>Asteraceae</taxon>
        <taxon>Carduoideae</taxon>
        <taxon>Cardueae</taxon>
        <taxon>Centaureinae</taxon>
        <taxon>Centaurea</taxon>
    </lineage>
</organism>
<protein>
    <recommendedName>
        <fullName evidence="1">Integrase catalytic domain-containing protein</fullName>
    </recommendedName>
</protein>
<keyword evidence="3" id="KW-1185">Reference proteome</keyword>
<dbReference type="InterPro" id="IPR012337">
    <property type="entry name" value="RNaseH-like_sf"/>
</dbReference>
<dbReference type="PROSITE" id="PS50994">
    <property type="entry name" value="INTEGRASE"/>
    <property type="match status" value="1"/>
</dbReference>